<evidence type="ECO:0000256" key="3">
    <source>
        <dbReference type="ARBA" id="ARBA00023163"/>
    </source>
</evidence>
<dbReference type="Pfam" id="PF00440">
    <property type="entry name" value="TetR_N"/>
    <property type="match status" value="1"/>
</dbReference>
<evidence type="ECO:0000256" key="2">
    <source>
        <dbReference type="ARBA" id="ARBA00023125"/>
    </source>
</evidence>
<dbReference type="AlphaFoldDB" id="A0A2A9DU22"/>
<feature type="domain" description="HTH tetR-type" evidence="5">
    <location>
        <begin position="10"/>
        <end position="70"/>
    </location>
</feature>
<dbReference type="SUPFAM" id="SSF48498">
    <property type="entry name" value="Tetracyclin repressor-like, C-terminal domain"/>
    <property type="match status" value="1"/>
</dbReference>
<dbReference type="RefSeq" id="WP_098406690.1">
    <property type="nucleotide sequence ID" value="NZ_PDJE01000001.1"/>
</dbReference>
<evidence type="ECO:0000313" key="7">
    <source>
        <dbReference type="Proteomes" id="UP000221369"/>
    </source>
</evidence>
<dbReference type="SUPFAM" id="SSF46689">
    <property type="entry name" value="Homeodomain-like"/>
    <property type="match status" value="1"/>
</dbReference>
<dbReference type="InterPro" id="IPR050109">
    <property type="entry name" value="HTH-type_TetR-like_transc_reg"/>
</dbReference>
<gene>
    <name evidence="6" type="ORF">ATJ78_1122</name>
</gene>
<protein>
    <submittedName>
        <fullName evidence="6">TetR family transcriptional regulator</fullName>
    </submittedName>
</protein>
<dbReference type="InterPro" id="IPR036271">
    <property type="entry name" value="Tet_transcr_reg_TetR-rel_C_sf"/>
</dbReference>
<dbReference type="InterPro" id="IPR001647">
    <property type="entry name" value="HTH_TetR"/>
</dbReference>
<dbReference type="PANTHER" id="PTHR30055:SF220">
    <property type="entry name" value="TETR-FAMILY REGULATORY PROTEIN"/>
    <property type="match status" value="1"/>
</dbReference>
<dbReference type="Proteomes" id="UP000221369">
    <property type="component" value="Unassembled WGS sequence"/>
</dbReference>
<keyword evidence="1" id="KW-0805">Transcription regulation</keyword>
<feature type="DNA-binding region" description="H-T-H motif" evidence="4">
    <location>
        <begin position="33"/>
        <end position="52"/>
    </location>
</feature>
<dbReference type="Pfam" id="PF13305">
    <property type="entry name" value="TetR_C_33"/>
    <property type="match status" value="1"/>
</dbReference>
<reference evidence="6 7" key="1">
    <citation type="submission" date="2017-10" db="EMBL/GenBank/DDBJ databases">
        <title>Sequencing the genomes of 1000 actinobacteria strains.</title>
        <authorList>
            <person name="Klenk H.-P."/>
        </authorList>
    </citation>
    <scope>NUCLEOTIDE SEQUENCE [LARGE SCALE GENOMIC DNA]</scope>
    <source>
        <strain evidence="6 7">DSM 21798</strain>
    </source>
</reference>
<dbReference type="GO" id="GO:0003700">
    <property type="term" value="F:DNA-binding transcription factor activity"/>
    <property type="evidence" value="ECO:0007669"/>
    <property type="project" value="TreeGrafter"/>
</dbReference>
<comment type="caution">
    <text evidence="6">The sequence shown here is derived from an EMBL/GenBank/DDBJ whole genome shotgun (WGS) entry which is preliminary data.</text>
</comment>
<keyword evidence="2 4" id="KW-0238">DNA-binding</keyword>
<accession>A0A2A9DU22</accession>
<evidence type="ECO:0000313" key="6">
    <source>
        <dbReference type="EMBL" id="PFG30198.1"/>
    </source>
</evidence>
<dbReference type="GO" id="GO:0000976">
    <property type="term" value="F:transcription cis-regulatory region binding"/>
    <property type="evidence" value="ECO:0007669"/>
    <property type="project" value="TreeGrafter"/>
</dbReference>
<keyword evidence="7" id="KW-1185">Reference proteome</keyword>
<dbReference type="PANTHER" id="PTHR30055">
    <property type="entry name" value="HTH-TYPE TRANSCRIPTIONAL REGULATOR RUTR"/>
    <property type="match status" value="1"/>
</dbReference>
<keyword evidence="3" id="KW-0804">Transcription</keyword>
<dbReference type="InterPro" id="IPR009057">
    <property type="entry name" value="Homeodomain-like_sf"/>
</dbReference>
<evidence type="ECO:0000256" key="1">
    <source>
        <dbReference type="ARBA" id="ARBA00023015"/>
    </source>
</evidence>
<evidence type="ECO:0000256" key="4">
    <source>
        <dbReference type="PROSITE-ProRule" id="PRU00335"/>
    </source>
</evidence>
<name>A0A2A9DU22_9MICO</name>
<dbReference type="Gene3D" id="1.10.357.10">
    <property type="entry name" value="Tetracycline Repressor, domain 2"/>
    <property type="match status" value="1"/>
</dbReference>
<evidence type="ECO:0000259" key="5">
    <source>
        <dbReference type="PROSITE" id="PS50977"/>
    </source>
</evidence>
<dbReference type="InterPro" id="IPR025996">
    <property type="entry name" value="MT1864/Rv1816-like_C"/>
</dbReference>
<sequence>MPGRDTYHHGNLRAELIEAALAEARESGPQAIGLRSITRKLRVSPNAAYRHFDDRNALILAVAAEIQNKMVDEMRSRMPPPDGRTAREKARSRLRAVGLGYIAFARSEPGWFALAFFGARDVPGPPLESTDGGTPPPFALLTETLDELVAAGGLAPERRDGAEWACWSAVHGFAELANFGPLASHDDSQVTALAERVVDDIISGIA</sequence>
<dbReference type="EMBL" id="PDJE01000001">
    <property type="protein sequence ID" value="PFG30198.1"/>
    <property type="molecule type" value="Genomic_DNA"/>
</dbReference>
<proteinExistence type="predicted"/>
<organism evidence="6 7">
    <name type="scientific">Paramicrobacterium agarici</name>
    <dbReference type="NCBI Taxonomy" id="630514"/>
    <lineage>
        <taxon>Bacteria</taxon>
        <taxon>Bacillati</taxon>
        <taxon>Actinomycetota</taxon>
        <taxon>Actinomycetes</taxon>
        <taxon>Micrococcales</taxon>
        <taxon>Microbacteriaceae</taxon>
        <taxon>Paramicrobacterium</taxon>
    </lineage>
</organism>
<dbReference type="PROSITE" id="PS50977">
    <property type="entry name" value="HTH_TETR_2"/>
    <property type="match status" value="1"/>
</dbReference>